<dbReference type="EMBL" id="JADCKC010000001">
    <property type="protein sequence ID" value="MBE5036543.1"/>
    <property type="molecule type" value="Genomic_DNA"/>
</dbReference>
<sequence>MKSNAQPARRGVRLGKAFAFTGLTVLLCLALNFLLVDDVHSYSRVMLDELYAQSGEIDTLFLGASHCYRSFDPAVVDEKLDTHSFNAGTSQQLPDGSYYLLQEAAARNDLDTVYLEMFYTGYNQQASSDVPLACYLLADYMPLLSANRYLYLWEMGGPAAFADLIFPARHTIASPDEIPELWVAKLTDGYEVGNYKYVTYPNEEEYRGNGFVYTYGVTPYGYEAILDVDPDAPLSEFGLEYLERITEFCAEEEIRLVLVTAPVPNAFCANTENYQAYLSAVSDYAAAHGLEFWDFTLYRDTGALNMDSDAFADAHHLNGEGAERFTPVFCDVVKAREKGVPVEELFFPTLEEKLASAPDGTYGL</sequence>
<feature type="transmembrane region" description="Helical" evidence="1">
    <location>
        <begin position="12"/>
        <end position="35"/>
    </location>
</feature>
<dbReference type="RefSeq" id="WP_193499849.1">
    <property type="nucleotide sequence ID" value="NZ_JADCKC010000001.1"/>
</dbReference>
<dbReference type="Gene3D" id="3.40.50.1110">
    <property type="entry name" value="SGNH hydrolase"/>
    <property type="match status" value="1"/>
</dbReference>
<dbReference type="InterPro" id="IPR036514">
    <property type="entry name" value="SGNH_hydro_sf"/>
</dbReference>
<keyword evidence="1" id="KW-0472">Membrane</keyword>
<evidence type="ECO:0000313" key="2">
    <source>
        <dbReference type="EMBL" id="MBE5036543.1"/>
    </source>
</evidence>
<evidence type="ECO:0000256" key="1">
    <source>
        <dbReference type="SAM" id="Phobius"/>
    </source>
</evidence>
<keyword evidence="1" id="KW-0812">Transmembrane</keyword>
<dbReference type="Proteomes" id="UP000768567">
    <property type="component" value="Unassembled WGS sequence"/>
</dbReference>
<dbReference type="SUPFAM" id="SSF52266">
    <property type="entry name" value="SGNH hydrolase"/>
    <property type="match status" value="1"/>
</dbReference>
<protein>
    <recommendedName>
        <fullName evidence="4">SGNH/GDSL hydrolase family protein</fullName>
    </recommendedName>
</protein>
<gene>
    <name evidence="2" type="ORF">INF35_01870</name>
</gene>
<evidence type="ECO:0000313" key="3">
    <source>
        <dbReference type="Proteomes" id="UP000768567"/>
    </source>
</evidence>
<comment type="caution">
    <text evidence="2">The sequence shown here is derived from an EMBL/GenBank/DDBJ whole genome shotgun (WGS) entry which is preliminary data.</text>
</comment>
<name>A0ABR9R089_9FIRM</name>
<organism evidence="2 3">
    <name type="scientific">Gemmiger gallinarum</name>
    <dbReference type="NCBI Taxonomy" id="2779354"/>
    <lineage>
        <taxon>Bacteria</taxon>
        <taxon>Bacillati</taxon>
        <taxon>Bacillota</taxon>
        <taxon>Clostridia</taxon>
        <taxon>Eubacteriales</taxon>
        <taxon>Gemmiger</taxon>
    </lineage>
</organism>
<accession>A0ABR9R089</accession>
<keyword evidence="1" id="KW-1133">Transmembrane helix</keyword>
<keyword evidence="3" id="KW-1185">Reference proteome</keyword>
<evidence type="ECO:0008006" key="4">
    <source>
        <dbReference type="Google" id="ProtNLM"/>
    </source>
</evidence>
<reference evidence="2 3" key="1">
    <citation type="submission" date="2020-10" db="EMBL/GenBank/DDBJ databases">
        <title>ChiBAC.</title>
        <authorList>
            <person name="Zenner C."/>
            <person name="Hitch T.C.A."/>
            <person name="Clavel T."/>
        </authorList>
    </citation>
    <scope>NUCLEOTIDE SEQUENCE [LARGE SCALE GENOMIC DNA]</scope>
    <source>
        <strain evidence="2 3">DSM 109015</strain>
    </source>
</reference>
<proteinExistence type="predicted"/>